<keyword evidence="1" id="KW-0472">Membrane</keyword>
<proteinExistence type="predicted"/>
<feature type="transmembrane region" description="Helical" evidence="1">
    <location>
        <begin position="58"/>
        <end position="80"/>
    </location>
</feature>
<evidence type="ECO:0000313" key="3">
    <source>
        <dbReference type="Proteomes" id="UP000029228"/>
    </source>
</evidence>
<comment type="caution">
    <text evidence="2">The sequence shown here is derived from an EMBL/GenBank/DDBJ whole genome shotgun (WGS) entry which is preliminary data.</text>
</comment>
<accession>A0A090S282</accession>
<dbReference type="EMBL" id="BBMR01000007">
    <property type="protein sequence ID" value="GAL20898.1"/>
    <property type="molecule type" value="Genomic_DNA"/>
</dbReference>
<reference evidence="2 3" key="1">
    <citation type="submission" date="2014-09" db="EMBL/GenBank/DDBJ databases">
        <title>Vibrio maritimus JCM 19235. (C45) whole genome shotgun sequence.</title>
        <authorList>
            <person name="Sawabe T."/>
            <person name="Meirelles P."/>
            <person name="Nakanishi M."/>
            <person name="Sayaka M."/>
            <person name="Hattori M."/>
            <person name="Ohkuma M."/>
        </authorList>
    </citation>
    <scope>NUCLEOTIDE SEQUENCE [LARGE SCALE GENOMIC DNA]</scope>
    <source>
        <strain evidence="3">JCM19235</strain>
    </source>
</reference>
<protein>
    <submittedName>
        <fullName evidence="2">Uncharacterized protein</fullName>
    </submittedName>
</protein>
<evidence type="ECO:0000313" key="2">
    <source>
        <dbReference type="EMBL" id="GAL20898.1"/>
    </source>
</evidence>
<sequence>MHLWLATEIEMPIEALWLLSVNLLLTSLLSYTTLILAKRYQYNLFHTGLVIKRAPMIARSWLHILLWVVGVFTCGAVFIACTVAPLIISIAIANLLLCLLSLKISLG</sequence>
<feature type="transmembrane region" description="Helical" evidence="1">
    <location>
        <begin position="86"/>
        <end position="106"/>
    </location>
</feature>
<keyword evidence="1" id="KW-1133">Transmembrane helix</keyword>
<keyword evidence="1" id="KW-0812">Transmembrane</keyword>
<dbReference type="Proteomes" id="UP000029228">
    <property type="component" value="Unassembled WGS sequence"/>
</dbReference>
<organism evidence="2 3">
    <name type="scientific">Vibrio maritimus</name>
    <dbReference type="NCBI Taxonomy" id="990268"/>
    <lineage>
        <taxon>Bacteria</taxon>
        <taxon>Pseudomonadati</taxon>
        <taxon>Pseudomonadota</taxon>
        <taxon>Gammaproteobacteria</taxon>
        <taxon>Vibrionales</taxon>
        <taxon>Vibrionaceae</taxon>
        <taxon>Vibrio</taxon>
    </lineage>
</organism>
<dbReference type="AlphaFoldDB" id="A0A090S282"/>
<feature type="transmembrane region" description="Helical" evidence="1">
    <location>
        <begin position="15"/>
        <end position="37"/>
    </location>
</feature>
<gene>
    <name evidence="2" type="ORF">JCM19235_173</name>
</gene>
<name>A0A090S282_9VIBR</name>
<keyword evidence="3" id="KW-1185">Reference proteome</keyword>
<evidence type="ECO:0000256" key="1">
    <source>
        <dbReference type="SAM" id="Phobius"/>
    </source>
</evidence>